<keyword evidence="1" id="KW-0732">Signal</keyword>
<name>A0ABQ3LPY7_9SPHN</name>
<feature type="signal peptide" evidence="1">
    <location>
        <begin position="1"/>
        <end position="21"/>
    </location>
</feature>
<evidence type="ECO:0000313" key="3">
    <source>
        <dbReference type="Proteomes" id="UP000652430"/>
    </source>
</evidence>
<protein>
    <recommendedName>
        <fullName evidence="4">Opacity protein</fullName>
    </recommendedName>
</protein>
<sequence>MRTLKIAAAALAVVVAAPAFAQDAPAAAPVETAPTAPDGSRAFGIEPYVGVMGGWEQFDNQPNHGIPRALNANGSLRNNYRLAGALVQGVVGVNVPLGPVFVGVEGNVIKGVSGNINWEYGAAGRFGVRAGDSGMFYGKVGYQWVEFDKFPAYTTGNRNDKKYDSITYGIGTEFGPKDIGLKGITGNAGFRIRAEVNTYSNFKSLRPMLGVITHF</sequence>
<feature type="chain" id="PRO_5046066885" description="Opacity protein" evidence="1">
    <location>
        <begin position="22"/>
        <end position="215"/>
    </location>
</feature>
<gene>
    <name evidence="2" type="ORF">GCM10008023_33530</name>
</gene>
<reference evidence="3" key="1">
    <citation type="journal article" date="2019" name="Int. J. Syst. Evol. Microbiol.">
        <title>The Global Catalogue of Microorganisms (GCM) 10K type strain sequencing project: providing services to taxonomists for standard genome sequencing and annotation.</title>
        <authorList>
            <consortium name="The Broad Institute Genomics Platform"/>
            <consortium name="The Broad Institute Genome Sequencing Center for Infectious Disease"/>
            <person name="Wu L."/>
            <person name="Ma J."/>
        </authorList>
    </citation>
    <scope>NUCLEOTIDE SEQUENCE [LARGE SCALE GENOMIC DNA]</scope>
    <source>
        <strain evidence="3">CGMCC 1.8957</strain>
    </source>
</reference>
<proteinExistence type="predicted"/>
<evidence type="ECO:0000256" key="1">
    <source>
        <dbReference type="SAM" id="SignalP"/>
    </source>
</evidence>
<organism evidence="2 3">
    <name type="scientific">Sphingomonas glacialis</name>
    <dbReference type="NCBI Taxonomy" id="658225"/>
    <lineage>
        <taxon>Bacteria</taxon>
        <taxon>Pseudomonadati</taxon>
        <taxon>Pseudomonadota</taxon>
        <taxon>Alphaproteobacteria</taxon>
        <taxon>Sphingomonadales</taxon>
        <taxon>Sphingomonadaceae</taxon>
        <taxon>Sphingomonas</taxon>
    </lineage>
</organism>
<dbReference type="InterPro" id="IPR011250">
    <property type="entry name" value="OMP/PagP_B-barrel"/>
</dbReference>
<evidence type="ECO:0000313" key="2">
    <source>
        <dbReference type="EMBL" id="GHH22911.1"/>
    </source>
</evidence>
<dbReference type="Gene3D" id="2.40.160.20">
    <property type="match status" value="1"/>
</dbReference>
<dbReference type="RefSeq" id="WP_133190182.1">
    <property type="nucleotide sequence ID" value="NZ_BNAQ01000005.1"/>
</dbReference>
<keyword evidence="3" id="KW-1185">Reference proteome</keyword>
<accession>A0ABQ3LPY7</accession>
<dbReference type="EMBL" id="BNAQ01000005">
    <property type="protein sequence ID" value="GHH22911.1"/>
    <property type="molecule type" value="Genomic_DNA"/>
</dbReference>
<comment type="caution">
    <text evidence="2">The sequence shown here is derived from an EMBL/GenBank/DDBJ whole genome shotgun (WGS) entry which is preliminary data.</text>
</comment>
<dbReference type="Proteomes" id="UP000652430">
    <property type="component" value="Unassembled WGS sequence"/>
</dbReference>
<evidence type="ECO:0008006" key="4">
    <source>
        <dbReference type="Google" id="ProtNLM"/>
    </source>
</evidence>
<dbReference type="SUPFAM" id="SSF56925">
    <property type="entry name" value="OMPA-like"/>
    <property type="match status" value="1"/>
</dbReference>